<proteinExistence type="predicted"/>
<organism evidence="1">
    <name type="scientific">marine sediment metagenome</name>
    <dbReference type="NCBI Taxonomy" id="412755"/>
    <lineage>
        <taxon>unclassified sequences</taxon>
        <taxon>metagenomes</taxon>
        <taxon>ecological metagenomes</taxon>
    </lineage>
</organism>
<protein>
    <submittedName>
        <fullName evidence="1">Uncharacterized protein</fullName>
    </submittedName>
</protein>
<dbReference type="AlphaFoldDB" id="X0X010"/>
<comment type="caution">
    <text evidence="1">The sequence shown here is derived from an EMBL/GenBank/DDBJ whole genome shotgun (WGS) entry which is preliminary data.</text>
</comment>
<accession>X0X010</accession>
<reference evidence="1" key="1">
    <citation type="journal article" date="2014" name="Front. Microbiol.">
        <title>High frequency of phylogenetically diverse reductive dehalogenase-homologous genes in deep subseafloor sedimentary metagenomes.</title>
        <authorList>
            <person name="Kawai M."/>
            <person name="Futagami T."/>
            <person name="Toyoda A."/>
            <person name="Takaki Y."/>
            <person name="Nishi S."/>
            <person name="Hori S."/>
            <person name="Arai W."/>
            <person name="Tsubouchi T."/>
            <person name="Morono Y."/>
            <person name="Uchiyama I."/>
            <person name="Ito T."/>
            <person name="Fujiyama A."/>
            <person name="Inagaki F."/>
            <person name="Takami H."/>
        </authorList>
    </citation>
    <scope>NUCLEOTIDE SEQUENCE</scope>
    <source>
        <strain evidence="1">Expedition CK06-06</strain>
    </source>
</reference>
<dbReference type="EMBL" id="BARS01047634">
    <property type="protein sequence ID" value="GAG28797.1"/>
    <property type="molecule type" value="Genomic_DNA"/>
</dbReference>
<name>X0X010_9ZZZZ</name>
<sequence>GNKAAFNIGGLFDIKDKAFGYMPRMSRRNWANGFAIVHIDDNGEFHTNQVTVWNDSFFAEGRKY</sequence>
<gene>
    <name evidence="1" type="ORF">S01H1_71532</name>
</gene>
<evidence type="ECO:0000313" key="1">
    <source>
        <dbReference type="EMBL" id="GAG28797.1"/>
    </source>
</evidence>
<feature type="non-terminal residue" evidence="1">
    <location>
        <position position="1"/>
    </location>
</feature>